<dbReference type="OrthoDB" id="10065080at2759"/>
<dbReference type="KEGG" id="bspl:114868265"/>
<gene>
    <name evidence="10" type="primary">irf2bp1</name>
</gene>
<protein>
    <submittedName>
        <fullName evidence="10">Interferon regulatory factor 2-binding protein 1</fullName>
    </submittedName>
</protein>
<evidence type="ECO:0000259" key="7">
    <source>
        <dbReference type="Pfam" id="PF11261"/>
    </source>
</evidence>
<dbReference type="GeneID" id="114868265"/>
<feature type="domain" description="Interferon regulatory factor 2-binding protein 1/2-like zinc finger" evidence="7">
    <location>
        <begin position="8"/>
        <end position="59"/>
    </location>
</feature>
<keyword evidence="9" id="KW-1185">Reference proteome</keyword>
<dbReference type="InterPro" id="IPR022750">
    <property type="entry name" value="IRF-2BP1_2-like_Znf"/>
</dbReference>
<feature type="domain" description="Interferon regulatory factor 2-binding protein 1/2-like C3HC4 zinc finger" evidence="8">
    <location>
        <begin position="311"/>
        <end position="384"/>
    </location>
</feature>
<dbReference type="AlphaFoldDB" id="A0A6P7PEA1"/>
<keyword evidence="4" id="KW-0539">Nucleus</keyword>
<evidence type="ECO:0000256" key="3">
    <source>
        <dbReference type="ARBA" id="ARBA00022491"/>
    </source>
</evidence>
<comment type="similarity">
    <text evidence="2">Belongs to the IRF2BP family.</text>
</comment>
<dbReference type="PANTHER" id="PTHR10816">
    <property type="entry name" value="MYELIN TRANSCRIPTION FACTOR 1-RELATED"/>
    <property type="match status" value="1"/>
</dbReference>
<evidence type="ECO:0000259" key="8">
    <source>
        <dbReference type="Pfam" id="PF25454"/>
    </source>
</evidence>
<reference evidence="10" key="1">
    <citation type="submission" date="2025-08" db="UniProtKB">
        <authorList>
            <consortium name="RefSeq"/>
        </authorList>
    </citation>
    <scope>IDENTIFICATION</scope>
</reference>
<proteinExistence type="inferred from homology"/>
<feature type="region of interest" description="Disordered" evidence="6">
    <location>
        <begin position="213"/>
        <end position="287"/>
    </location>
</feature>
<organism evidence="9 10">
    <name type="scientific">Betta splendens</name>
    <name type="common">Siamese fighting fish</name>
    <dbReference type="NCBI Taxonomy" id="158456"/>
    <lineage>
        <taxon>Eukaryota</taxon>
        <taxon>Metazoa</taxon>
        <taxon>Chordata</taxon>
        <taxon>Craniata</taxon>
        <taxon>Vertebrata</taxon>
        <taxon>Euteleostomi</taxon>
        <taxon>Actinopterygii</taxon>
        <taxon>Neopterygii</taxon>
        <taxon>Teleostei</taxon>
        <taxon>Neoteleostei</taxon>
        <taxon>Acanthomorphata</taxon>
        <taxon>Anabantaria</taxon>
        <taxon>Anabantiformes</taxon>
        <taxon>Anabantoidei</taxon>
        <taxon>Osphronemidae</taxon>
        <taxon>Betta</taxon>
    </lineage>
</organism>
<dbReference type="InterPro" id="IPR057414">
    <property type="entry name" value="Zf-C3HC4_IRF-2BP1_2"/>
</dbReference>
<evidence type="ECO:0000256" key="2">
    <source>
        <dbReference type="ARBA" id="ARBA00010802"/>
    </source>
</evidence>
<dbReference type="CTD" id="26145"/>
<dbReference type="FunFam" id="1.10.10.1580:FF:000001">
    <property type="entry name" value="interferon regulatory factor 2-binding protein 2"/>
    <property type="match status" value="1"/>
</dbReference>
<name>A0A6P7PEA1_BETSP</name>
<dbReference type="Pfam" id="PF11261">
    <property type="entry name" value="IRF-2BP1_2"/>
    <property type="match status" value="1"/>
</dbReference>
<comment type="function">
    <text evidence="5">Acts as a transcriptional repressor.</text>
</comment>
<dbReference type="Proteomes" id="UP000515150">
    <property type="component" value="Chromosome 13"/>
</dbReference>
<feature type="compositionally biased region" description="Low complexity" evidence="6">
    <location>
        <begin position="77"/>
        <end position="88"/>
    </location>
</feature>
<sequence>MSSPSSSRRQWCYLCDLPKMPWTVVWDFSEVVCRGCVNYEGANQIEFLIASARQLKRSHGVQDGNVRSPGPSPNKHGASGRADAAADGGRPHADRFERAGRGESAGSTARVPPNGLHRDGQPPAEANRQSPSSSRRPMIGAAIPPNLVTQSIAGIPHGLLASMPASLNARTAAINSPMIFPAPVLAEMSRRQLGIGMGIAPFITPELERELSSSQNQAKAQVHSAVAGGASKSTGLPAASSMAGGVSQTSPKPASSPARQPRPPAARSGAEPLGSSTSAEAATAAAALPHSGASEFASASAGNSHPTGNTLSCTLCHERLEDTHFVQCPSVPGHRFCFPCTRVYIQSRRGDGEVYCPSGDRCPLDNSPNSPPWAFMQGEVSTILGTAGGAGAASAASSGPGAAAASGGGSGAASGSAAGSGDVTVKKEKET</sequence>
<comment type="subcellular location">
    <subcellularLocation>
        <location evidence="1">Nucleus</location>
    </subcellularLocation>
</comment>
<keyword evidence="3" id="KW-0678">Repressor</keyword>
<dbReference type="RefSeq" id="XP_029027554.1">
    <property type="nucleotide sequence ID" value="XM_029171721.2"/>
</dbReference>
<evidence type="ECO:0000256" key="6">
    <source>
        <dbReference type="SAM" id="MobiDB-lite"/>
    </source>
</evidence>
<dbReference type="InterPro" id="IPR044882">
    <property type="entry name" value="I2BP1/2_C3HC4-RING_sf"/>
</dbReference>
<accession>A0A6P7PEA1</accession>
<feature type="region of interest" description="Disordered" evidence="6">
    <location>
        <begin position="388"/>
        <end position="431"/>
    </location>
</feature>
<evidence type="ECO:0000313" key="10">
    <source>
        <dbReference type="RefSeq" id="XP_029027554.1"/>
    </source>
</evidence>
<dbReference type="Pfam" id="PF25454">
    <property type="entry name" value="zf-C3HC4_IRF-2BP1_2"/>
    <property type="match status" value="1"/>
</dbReference>
<feature type="compositionally biased region" description="Low complexity" evidence="6">
    <location>
        <begin position="392"/>
        <end position="405"/>
    </location>
</feature>
<evidence type="ECO:0000256" key="5">
    <source>
        <dbReference type="ARBA" id="ARBA00059947"/>
    </source>
</evidence>
<evidence type="ECO:0000256" key="4">
    <source>
        <dbReference type="ARBA" id="ARBA00023242"/>
    </source>
</evidence>
<feature type="compositionally biased region" description="Basic and acidic residues" evidence="6">
    <location>
        <begin position="89"/>
        <end position="101"/>
    </location>
</feature>
<evidence type="ECO:0000256" key="1">
    <source>
        <dbReference type="ARBA" id="ARBA00004123"/>
    </source>
</evidence>
<dbReference type="SUPFAM" id="SSF57850">
    <property type="entry name" value="RING/U-box"/>
    <property type="match status" value="1"/>
</dbReference>
<dbReference type="GO" id="GO:0003714">
    <property type="term" value="F:transcription corepressor activity"/>
    <property type="evidence" value="ECO:0007669"/>
    <property type="project" value="TreeGrafter"/>
</dbReference>
<dbReference type="GO" id="GO:0006357">
    <property type="term" value="P:regulation of transcription by RNA polymerase II"/>
    <property type="evidence" value="ECO:0007669"/>
    <property type="project" value="TreeGrafter"/>
</dbReference>
<feature type="compositionally biased region" description="Low complexity" evidence="6">
    <location>
        <begin position="250"/>
        <end position="287"/>
    </location>
</feature>
<dbReference type="InParanoid" id="A0A6P7PEA1"/>
<evidence type="ECO:0000313" key="9">
    <source>
        <dbReference type="Proteomes" id="UP000515150"/>
    </source>
</evidence>
<dbReference type="PANTHER" id="PTHR10816:SF17">
    <property type="entry name" value="INTERFERON REGULATORY FACTOR 2-BINDING PROTEIN 1"/>
    <property type="match status" value="1"/>
</dbReference>
<dbReference type="GO" id="GO:0005634">
    <property type="term" value="C:nucleus"/>
    <property type="evidence" value="ECO:0007669"/>
    <property type="project" value="UniProtKB-SubCell"/>
</dbReference>
<dbReference type="Gene3D" id="1.10.10.1580">
    <property type="entry name" value="Interferon regulatory factor 2-binding protein"/>
    <property type="match status" value="1"/>
</dbReference>
<feature type="region of interest" description="Disordered" evidence="6">
    <location>
        <begin position="59"/>
        <end position="140"/>
    </location>
</feature>